<sequence length="113" mass="13080">MASMEGRQIFYAILVASDVVDEWSLKGRKGILLKLDLERAYDKADWSFLDIVKLKGFGKRWRRWIWGYWSTTNFSIIVNGRSRGKIFAKRGIRQGDPLAPFLLTIMGDALRLL</sequence>
<feature type="domain" description="Reverse transcriptase" evidence="1">
    <location>
        <begin position="22"/>
        <end position="106"/>
    </location>
</feature>
<evidence type="ECO:0000313" key="3">
    <source>
        <dbReference type="EMBL" id="TYK15100.1"/>
    </source>
</evidence>
<dbReference type="EMBL" id="SSTE01001018">
    <property type="protein sequence ID" value="KAA0065915.1"/>
    <property type="molecule type" value="Genomic_DNA"/>
</dbReference>
<name>A0A5A7VJL3_CUCMM</name>
<dbReference type="Pfam" id="PF00078">
    <property type="entry name" value="RVT_1"/>
    <property type="match status" value="1"/>
</dbReference>
<evidence type="ECO:0000259" key="1">
    <source>
        <dbReference type="Pfam" id="PF00078"/>
    </source>
</evidence>
<dbReference type="AlphaFoldDB" id="A0A5A7VJL3"/>
<gene>
    <name evidence="3" type="ORF">E5676_scaffold259G00260</name>
    <name evidence="2" type="ORF">E6C27_scaffold538G00980</name>
</gene>
<evidence type="ECO:0000313" key="5">
    <source>
        <dbReference type="Proteomes" id="UP000321947"/>
    </source>
</evidence>
<accession>A0A5A7VJL3</accession>
<dbReference type="STRING" id="1194695.A0A5A7VJL3"/>
<dbReference type="EMBL" id="SSTD01008710">
    <property type="protein sequence ID" value="TYK15100.1"/>
    <property type="molecule type" value="Genomic_DNA"/>
</dbReference>
<organism evidence="2 4">
    <name type="scientific">Cucumis melo var. makuwa</name>
    <name type="common">Oriental melon</name>
    <dbReference type="NCBI Taxonomy" id="1194695"/>
    <lineage>
        <taxon>Eukaryota</taxon>
        <taxon>Viridiplantae</taxon>
        <taxon>Streptophyta</taxon>
        <taxon>Embryophyta</taxon>
        <taxon>Tracheophyta</taxon>
        <taxon>Spermatophyta</taxon>
        <taxon>Magnoliopsida</taxon>
        <taxon>eudicotyledons</taxon>
        <taxon>Gunneridae</taxon>
        <taxon>Pentapetalae</taxon>
        <taxon>rosids</taxon>
        <taxon>fabids</taxon>
        <taxon>Cucurbitales</taxon>
        <taxon>Cucurbitaceae</taxon>
        <taxon>Benincaseae</taxon>
        <taxon>Cucumis</taxon>
    </lineage>
</organism>
<dbReference type="Proteomes" id="UP000321393">
    <property type="component" value="Unassembled WGS sequence"/>
</dbReference>
<evidence type="ECO:0000313" key="2">
    <source>
        <dbReference type="EMBL" id="KAA0065915.1"/>
    </source>
</evidence>
<dbReference type="Proteomes" id="UP000321947">
    <property type="component" value="Unassembled WGS sequence"/>
</dbReference>
<keyword evidence="2" id="KW-0548">Nucleotidyltransferase</keyword>
<comment type="caution">
    <text evidence="2">The sequence shown here is derived from an EMBL/GenBank/DDBJ whole genome shotgun (WGS) entry which is preliminary data.</text>
</comment>
<keyword evidence="2" id="KW-0808">Transferase</keyword>
<dbReference type="PANTHER" id="PTHR19446">
    <property type="entry name" value="REVERSE TRANSCRIPTASES"/>
    <property type="match status" value="1"/>
</dbReference>
<proteinExistence type="predicted"/>
<keyword evidence="2" id="KW-0695">RNA-directed DNA polymerase</keyword>
<dbReference type="GO" id="GO:0003964">
    <property type="term" value="F:RNA-directed DNA polymerase activity"/>
    <property type="evidence" value="ECO:0007669"/>
    <property type="project" value="UniProtKB-KW"/>
</dbReference>
<reference evidence="4 5" key="1">
    <citation type="submission" date="2019-08" db="EMBL/GenBank/DDBJ databases">
        <title>Draft genome sequences of two oriental melons (Cucumis melo L. var makuwa).</title>
        <authorList>
            <person name="Kwon S.-Y."/>
        </authorList>
    </citation>
    <scope>NUCLEOTIDE SEQUENCE [LARGE SCALE GENOMIC DNA]</scope>
    <source>
        <strain evidence="5">cv. Chang Bougi</strain>
        <strain evidence="4">cv. SW 3</strain>
        <tissue evidence="2">Leaf</tissue>
    </source>
</reference>
<evidence type="ECO:0000313" key="4">
    <source>
        <dbReference type="Proteomes" id="UP000321393"/>
    </source>
</evidence>
<dbReference type="InterPro" id="IPR000477">
    <property type="entry name" value="RT_dom"/>
</dbReference>
<protein>
    <submittedName>
        <fullName evidence="2">Reverse transcriptase</fullName>
    </submittedName>
</protein>
<dbReference type="OrthoDB" id="1937198at2759"/>